<evidence type="ECO:0000313" key="1">
    <source>
        <dbReference type="EMBL" id="KRX84908.1"/>
    </source>
</evidence>
<organism evidence="1 2">
    <name type="scientific">Trichinella patagoniensis</name>
    <dbReference type="NCBI Taxonomy" id="990121"/>
    <lineage>
        <taxon>Eukaryota</taxon>
        <taxon>Metazoa</taxon>
        <taxon>Ecdysozoa</taxon>
        <taxon>Nematoda</taxon>
        <taxon>Enoplea</taxon>
        <taxon>Dorylaimia</taxon>
        <taxon>Trichinellida</taxon>
        <taxon>Trichinellidae</taxon>
        <taxon>Trichinella</taxon>
    </lineage>
</organism>
<proteinExistence type="predicted"/>
<protein>
    <submittedName>
        <fullName evidence="1">Uncharacterized protein</fullName>
    </submittedName>
</protein>
<dbReference type="EMBL" id="JYDQ01005305">
    <property type="protein sequence ID" value="KRX84908.1"/>
    <property type="molecule type" value="Genomic_DNA"/>
</dbReference>
<name>A0A0V0XA81_9BILA</name>
<keyword evidence="2" id="KW-1185">Reference proteome</keyword>
<evidence type="ECO:0000313" key="2">
    <source>
        <dbReference type="Proteomes" id="UP000054783"/>
    </source>
</evidence>
<reference evidence="1 2" key="1">
    <citation type="submission" date="2015-01" db="EMBL/GenBank/DDBJ databases">
        <title>Evolution of Trichinella species and genotypes.</title>
        <authorList>
            <person name="Korhonen P.K."/>
            <person name="Edoardo P."/>
            <person name="Giuseppe L.R."/>
            <person name="Gasser R.B."/>
        </authorList>
    </citation>
    <scope>NUCLEOTIDE SEQUENCE [LARGE SCALE GENOMIC DNA]</scope>
    <source>
        <strain evidence="1">ISS2496</strain>
    </source>
</reference>
<dbReference type="AlphaFoldDB" id="A0A0V0XA81"/>
<accession>A0A0V0XA81</accession>
<dbReference type="Proteomes" id="UP000054783">
    <property type="component" value="Unassembled WGS sequence"/>
</dbReference>
<comment type="caution">
    <text evidence="1">The sequence shown here is derived from an EMBL/GenBank/DDBJ whole genome shotgun (WGS) entry which is preliminary data.</text>
</comment>
<sequence>MPRFSQGENQSLRLLRPRELTRKTVFFLSQHRQFKMSI</sequence>
<gene>
    <name evidence="1" type="ORF">T12_10976</name>
</gene>
<feature type="non-terminal residue" evidence="1">
    <location>
        <position position="38"/>
    </location>
</feature>